<comment type="caution">
    <text evidence="3">The sequence shown here is derived from an EMBL/GenBank/DDBJ whole genome shotgun (WGS) entry which is preliminary data.</text>
</comment>
<keyword evidence="2" id="KW-0472">Membrane</keyword>
<accession>A0AAV2QLN3</accession>
<keyword evidence="2" id="KW-0812">Transmembrane</keyword>
<proteinExistence type="predicted"/>
<dbReference type="PANTHER" id="PTHR31019:SF1">
    <property type="entry name" value="SMALL INTEGRAL MEMBRANE PROTEIN 14"/>
    <property type="match status" value="1"/>
</dbReference>
<feature type="transmembrane region" description="Helical" evidence="2">
    <location>
        <begin position="81"/>
        <end position="98"/>
    </location>
</feature>
<protein>
    <recommendedName>
        <fullName evidence="1">Small integral membrane protein 14</fullName>
    </recommendedName>
</protein>
<dbReference type="Proteomes" id="UP001497623">
    <property type="component" value="Unassembled WGS sequence"/>
</dbReference>
<keyword evidence="2" id="KW-1133">Transmembrane helix</keyword>
<keyword evidence="4" id="KW-1185">Reference proteome</keyword>
<dbReference type="PANTHER" id="PTHR31019">
    <property type="entry name" value="SMALL INTEGRAL MEMBRANE PROTEIN 14"/>
    <property type="match status" value="1"/>
</dbReference>
<evidence type="ECO:0000313" key="4">
    <source>
        <dbReference type="Proteomes" id="UP001497623"/>
    </source>
</evidence>
<gene>
    <name evidence="3" type="ORF">MNOR_LOCUS12868</name>
</gene>
<evidence type="ECO:0000313" key="3">
    <source>
        <dbReference type="EMBL" id="CAL4085956.1"/>
    </source>
</evidence>
<dbReference type="EMBL" id="CAXKWB010007178">
    <property type="protein sequence ID" value="CAL4085956.1"/>
    <property type="molecule type" value="Genomic_DNA"/>
</dbReference>
<dbReference type="Pfam" id="PF11027">
    <property type="entry name" value="DUF2615"/>
    <property type="match status" value="1"/>
</dbReference>
<evidence type="ECO:0000256" key="1">
    <source>
        <dbReference type="ARBA" id="ARBA00017902"/>
    </source>
</evidence>
<name>A0AAV2QLN3_MEGNR</name>
<organism evidence="3 4">
    <name type="scientific">Meganyctiphanes norvegica</name>
    <name type="common">Northern krill</name>
    <name type="synonym">Thysanopoda norvegica</name>
    <dbReference type="NCBI Taxonomy" id="48144"/>
    <lineage>
        <taxon>Eukaryota</taxon>
        <taxon>Metazoa</taxon>
        <taxon>Ecdysozoa</taxon>
        <taxon>Arthropoda</taxon>
        <taxon>Crustacea</taxon>
        <taxon>Multicrustacea</taxon>
        <taxon>Malacostraca</taxon>
        <taxon>Eumalacostraca</taxon>
        <taxon>Eucarida</taxon>
        <taxon>Euphausiacea</taxon>
        <taxon>Euphausiidae</taxon>
        <taxon>Meganyctiphanes</taxon>
    </lineage>
</organism>
<feature type="non-terminal residue" evidence="3">
    <location>
        <position position="118"/>
    </location>
</feature>
<sequence>MALKPVWASAVFVGSRHSSPDLEIKMADGGFDPCECVWSHEFAMRRLLSLLRQGQSYCTDNECFNELPGPQTQQSGGSDDMMLFGMMWAMLAFALYFLRPASLRANPDSKPSPSDGNQ</sequence>
<dbReference type="AlphaFoldDB" id="A0AAV2QLN3"/>
<dbReference type="GO" id="GO:0005783">
    <property type="term" value="C:endoplasmic reticulum"/>
    <property type="evidence" value="ECO:0007669"/>
    <property type="project" value="TreeGrafter"/>
</dbReference>
<reference evidence="3 4" key="1">
    <citation type="submission" date="2024-05" db="EMBL/GenBank/DDBJ databases">
        <authorList>
            <person name="Wallberg A."/>
        </authorList>
    </citation>
    <scope>NUCLEOTIDE SEQUENCE [LARGE SCALE GENOMIC DNA]</scope>
</reference>
<evidence type="ECO:0000256" key="2">
    <source>
        <dbReference type="SAM" id="Phobius"/>
    </source>
</evidence>
<dbReference type="InterPro" id="IPR020309">
    <property type="entry name" value="Smim-14"/>
</dbReference>